<organism evidence="1 2">
    <name type="scientific">Streptomyces xanthophaeus</name>
    <dbReference type="NCBI Taxonomy" id="67385"/>
    <lineage>
        <taxon>Bacteria</taxon>
        <taxon>Bacillati</taxon>
        <taxon>Actinomycetota</taxon>
        <taxon>Actinomycetes</taxon>
        <taxon>Kitasatosporales</taxon>
        <taxon>Streptomycetaceae</taxon>
        <taxon>Streptomyces</taxon>
    </lineage>
</organism>
<accession>A0A919GXA9</accession>
<reference evidence="1" key="1">
    <citation type="submission" date="2020-09" db="EMBL/GenBank/DDBJ databases">
        <title>Whole genome shotgun sequence of Streptomyces xanthophaeus NBRC 12829.</title>
        <authorList>
            <person name="Komaki H."/>
            <person name="Tamura T."/>
        </authorList>
    </citation>
    <scope>NUCLEOTIDE SEQUENCE</scope>
    <source>
        <strain evidence="1">NBRC 12829</strain>
    </source>
</reference>
<keyword evidence="2" id="KW-1185">Reference proteome</keyword>
<dbReference type="EMBL" id="BNEE01000006">
    <property type="protein sequence ID" value="GHI86245.1"/>
    <property type="molecule type" value="Genomic_DNA"/>
</dbReference>
<comment type="caution">
    <text evidence="1">The sequence shown here is derived from an EMBL/GenBank/DDBJ whole genome shotgun (WGS) entry which is preliminary data.</text>
</comment>
<dbReference type="AlphaFoldDB" id="A0A919GXA9"/>
<gene>
    <name evidence="1" type="ORF">Sxan_36090</name>
</gene>
<sequence length="159" mass="17225">MGGIVPMRDSGSTGSLPATSDELSRLLTAVRRGRVLTVTGGFREPRSLLVRDIARRLSSNFYDGAAVVAMDPFRGVYGVRDLTAQLRCGPGLPPLPYGTANTVSWLAERDMLLVLDGTDQLGPDARTWLRKLLAVAPGLRILAAGRSPLAFEQERVHRL</sequence>
<dbReference type="Proteomes" id="UP000600026">
    <property type="component" value="Unassembled WGS sequence"/>
</dbReference>
<evidence type="ECO:0000313" key="1">
    <source>
        <dbReference type="EMBL" id="GHI86245.1"/>
    </source>
</evidence>
<evidence type="ECO:0000313" key="2">
    <source>
        <dbReference type="Proteomes" id="UP000600026"/>
    </source>
</evidence>
<name>A0A919GXA9_9ACTN</name>
<proteinExistence type="predicted"/>
<protein>
    <submittedName>
        <fullName evidence="1">Uncharacterized protein</fullName>
    </submittedName>
</protein>